<dbReference type="Gene3D" id="2.30.30.240">
    <property type="entry name" value="PRC-barrel domain"/>
    <property type="match status" value="2"/>
</dbReference>
<dbReference type="InterPro" id="IPR027275">
    <property type="entry name" value="PRC-brl_dom"/>
</dbReference>
<reference evidence="3" key="1">
    <citation type="journal article" date="2019" name="Int. J. Syst. Evol. Microbiol.">
        <title>The Global Catalogue of Microorganisms (GCM) 10K type strain sequencing project: providing services to taxonomists for standard genome sequencing and annotation.</title>
        <authorList>
            <consortium name="The Broad Institute Genomics Platform"/>
            <consortium name="The Broad Institute Genome Sequencing Center for Infectious Disease"/>
            <person name="Wu L."/>
            <person name="Ma J."/>
        </authorList>
    </citation>
    <scope>NUCLEOTIDE SEQUENCE [LARGE SCALE GENOMIC DNA]</scope>
    <source>
        <strain evidence="3">CGMCC 1.15474</strain>
    </source>
</reference>
<feature type="domain" description="PRC-barrel" evidence="1">
    <location>
        <begin position="89"/>
        <end position="150"/>
    </location>
</feature>
<dbReference type="Pfam" id="PF05239">
    <property type="entry name" value="PRC"/>
    <property type="match status" value="2"/>
</dbReference>
<dbReference type="PANTHER" id="PTHR36740:SF1">
    <property type="entry name" value="PRC-BARREL DOMAIN-CONTAINING PROTEIN"/>
    <property type="match status" value="1"/>
</dbReference>
<comment type="caution">
    <text evidence="2">The sequence shown here is derived from an EMBL/GenBank/DDBJ whole genome shotgun (WGS) entry which is preliminary data.</text>
</comment>
<evidence type="ECO:0000259" key="1">
    <source>
        <dbReference type="Pfam" id="PF05239"/>
    </source>
</evidence>
<dbReference type="InterPro" id="IPR011033">
    <property type="entry name" value="PRC_barrel-like_sf"/>
</dbReference>
<evidence type="ECO:0000313" key="3">
    <source>
        <dbReference type="Proteomes" id="UP001597318"/>
    </source>
</evidence>
<name>A0ABW5BWZ8_9BACI</name>
<feature type="domain" description="PRC-barrel" evidence="1">
    <location>
        <begin position="3"/>
        <end position="70"/>
    </location>
</feature>
<accession>A0ABW5BWZ8</accession>
<sequence>MKKAKELLHLPIISISEGKQLGIIKDLIIHPDEKSVNYLILGQDDWQGGLNALSYDMVVGVGDSAVMIEQKNSIIGLDDIPFINKMVPLIGSQVITRGGEHSGVISDYYFNEENGHLESLLIHSANNKFFLPIENVLYLGKERVITNESSSEMVPILETEEQFGGKTGNKSNKKDALKGMLNELILNELPKLNKLNNEKDPDSDN</sequence>
<dbReference type="Proteomes" id="UP001597318">
    <property type="component" value="Unassembled WGS sequence"/>
</dbReference>
<keyword evidence="3" id="KW-1185">Reference proteome</keyword>
<dbReference type="SUPFAM" id="SSF50346">
    <property type="entry name" value="PRC-barrel domain"/>
    <property type="match status" value="2"/>
</dbReference>
<dbReference type="RefSeq" id="WP_247341019.1">
    <property type="nucleotide sequence ID" value="NZ_CP095550.1"/>
</dbReference>
<dbReference type="PANTHER" id="PTHR36740">
    <property type="entry name" value="PRC DOMAIN-CONTAINING PROTEIN"/>
    <property type="match status" value="1"/>
</dbReference>
<evidence type="ECO:0000313" key="2">
    <source>
        <dbReference type="EMBL" id="MFD2213368.1"/>
    </source>
</evidence>
<proteinExistence type="predicted"/>
<gene>
    <name evidence="2" type="ORF">ACFSKK_06635</name>
</gene>
<protein>
    <submittedName>
        <fullName evidence="2">PRC-barrel domain-containing protein</fullName>
    </submittedName>
</protein>
<organism evidence="2 3">
    <name type="scientific">Metabacillus endolithicus</name>
    <dbReference type="NCBI Taxonomy" id="1535204"/>
    <lineage>
        <taxon>Bacteria</taxon>
        <taxon>Bacillati</taxon>
        <taxon>Bacillota</taxon>
        <taxon>Bacilli</taxon>
        <taxon>Bacillales</taxon>
        <taxon>Bacillaceae</taxon>
        <taxon>Metabacillus</taxon>
    </lineage>
</organism>
<dbReference type="EMBL" id="JBHUIK010000001">
    <property type="protein sequence ID" value="MFD2213368.1"/>
    <property type="molecule type" value="Genomic_DNA"/>
</dbReference>